<feature type="transmembrane region" description="Helical" evidence="5">
    <location>
        <begin position="336"/>
        <end position="355"/>
    </location>
</feature>
<dbReference type="InterPro" id="IPR038770">
    <property type="entry name" value="Na+/solute_symporter_sf"/>
</dbReference>
<dbReference type="GO" id="GO:0015297">
    <property type="term" value="F:antiporter activity"/>
    <property type="evidence" value="ECO:0007669"/>
    <property type="project" value="InterPro"/>
</dbReference>
<keyword evidence="3 5" id="KW-1133">Transmembrane helix</keyword>
<dbReference type="EMBL" id="RCHT01000017">
    <property type="protein sequence ID" value="RLL09771.1"/>
    <property type="molecule type" value="Genomic_DNA"/>
</dbReference>
<feature type="transmembrane region" description="Helical" evidence="5">
    <location>
        <begin position="126"/>
        <end position="146"/>
    </location>
</feature>
<evidence type="ECO:0000256" key="3">
    <source>
        <dbReference type="ARBA" id="ARBA00022989"/>
    </source>
</evidence>
<feature type="transmembrane region" description="Helical" evidence="5">
    <location>
        <begin position="158"/>
        <end position="182"/>
    </location>
</feature>
<dbReference type="GO" id="GO:0016020">
    <property type="term" value="C:membrane"/>
    <property type="evidence" value="ECO:0007669"/>
    <property type="project" value="UniProtKB-SubCell"/>
</dbReference>
<feature type="transmembrane region" description="Helical" evidence="5">
    <location>
        <begin position="97"/>
        <end position="120"/>
    </location>
</feature>
<name>A0A498CTZ1_9FIRM</name>
<evidence type="ECO:0000256" key="4">
    <source>
        <dbReference type="ARBA" id="ARBA00023136"/>
    </source>
</evidence>
<comment type="caution">
    <text evidence="7">The sequence shown here is derived from an EMBL/GenBank/DDBJ whole genome shotgun (WGS) entry which is preliminary data.</text>
</comment>
<dbReference type="InterPro" id="IPR006153">
    <property type="entry name" value="Cation/H_exchanger_TM"/>
</dbReference>
<comment type="subcellular location">
    <subcellularLocation>
        <location evidence="1">Membrane</location>
        <topology evidence="1">Multi-pass membrane protein</topology>
    </subcellularLocation>
</comment>
<evidence type="ECO:0000256" key="2">
    <source>
        <dbReference type="ARBA" id="ARBA00022692"/>
    </source>
</evidence>
<proteinExistence type="predicted"/>
<feature type="transmembrane region" description="Helical" evidence="5">
    <location>
        <begin position="296"/>
        <end position="316"/>
    </location>
</feature>
<feature type="transmembrane region" description="Helical" evidence="5">
    <location>
        <begin position="68"/>
        <end position="85"/>
    </location>
</feature>
<protein>
    <submittedName>
        <fullName evidence="7">Cation:proton antiporter</fullName>
    </submittedName>
</protein>
<organism evidence="7 8">
    <name type="scientific">Anaerotruncus massiliensis</name>
    <name type="common">ex Liu et al. 2021</name>
    <dbReference type="NCBI Taxonomy" id="2321404"/>
    <lineage>
        <taxon>Bacteria</taxon>
        <taxon>Bacillati</taxon>
        <taxon>Bacillota</taxon>
        <taxon>Clostridia</taxon>
        <taxon>Eubacteriales</taxon>
        <taxon>Oscillospiraceae</taxon>
        <taxon>Anaerotruncus</taxon>
    </lineage>
</organism>
<feature type="transmembrane region" description="Helical" evidence="5">
    <location>
        <begin position="194"/>
        <end position="217"/>
    </location>
</feature>
<evidence type="ECO:0000256" key="5">
    <source>
        <dbReference type="SAM" id="Phobius"/>
    </source>
</evidence>
<dbReference type="RefSeq" id="WP_121587121.1">
    <property type="nucleotide sequence ID" value="NZ_RCHT01000017.1"/>
</dbReference>
<feature type="transmembrane region" description="Helical" evidence="5">
    <location>
        <begin position="12"/>
        <end position="31"/>
    </location>
</feature>
<dbReference type="GO" id="GO:1902600">
    <property type="term" value="P:proton transmembrane transport"/>
    <property type="evidence" value="ECO:0007669"/>
    <property type="project" value="InterPro"/>
</dbReference>
<evidence type="ECO:0000259" key="6">
    <source>
        <dbReference type="Pfam" id="PF00999"/>
    </source>
</evidence>
<keyword evidence="4 5" id="KW-0472">Membrane</keyword>
<feature type="domain" description="Cation/H+ exchanger transmembrane" evidence="6">
    <location>
        <begin position="25"/>
        <end position="377"/>
    </location>
</feature>
<feature type="transmembrane region" description="Helical" evidence="5">
    <location>
        <begin position="229"/>
        <end position="251"/>
    </location>
</feature>
<gene>
    <name evidence="7" type="ORF">D4A47_09670</name>
</gene>
<evidence type="ECO:0000313" key="8">
    <source>
        <dbReference type="Proteomes" id="UP000276301"/>
    </source>
</evidence>
<dbReference type="AlphaFoldDB" id="A0A498CTZ1"/>
<feature type="transmembrane region" description="Helical" evidence="5">
    <location>
        <begin position="43"/>
        <end position="62"/>
    </location>
</feature>
<dbReference type="PANTHER" id="PTHR43021">
    <property type="entry name" value="NA(+)/H(+) ANTIPORTER-RELATED"/>
    <property type="match status" value="1"/>
</dbReference>
<reference evidence="7 8" key="1">
    <citation type="submission" date="2018-10" db="EMBL/GenBank/DDBJ databases">
        <title>Anaerotruncus faecis sp. nov., isolated from human feces.</title>
        <authorList>
            <person name="Wang Y.-J."/>
        </authorList>
    </citation>
    <scope>NUCLEOTIDE SEQUENCE [LARGE SCALE GENOMIC DNA]</scope>
    <source>
        <strain evidence="7 8">22A2-44</strain>
    </source>
</reference>
<keyword evidence="8" id="KW-1185">Reference proteome</keyword>
<accession>A0A498CTZ1</accession>
<keyword evidence="2 5" id="KW-0812">Transmembrane</keyword>
<dbReference type="Proteomes" id="UP000276301">
    <property type="component" value="Unassembled WGS sequence"/>
</dbReference>
<dbReference type="PANTHER" id="PTHR43021:SF2">
    <property type="entry name" value="CATION_H+ EXCHANGER DOMAIN-CONTAINING PROTEIN"/>
    <property type="match status" value="1"/>
</dbReference>
<dbReference type="Pfam" id="PF00999">
    <property type="entry name" value="Na_H_Exchanger"/>
    <property type="match status" value="1"/>
</dbReference>
<dbReference type="Gene3D" id="1.20.1530.20">
    <property type="match status" value="1"/>
</dbReference>
<sequence length="417" mass="43843">MLERVEQVSTAAEIVLSLALMLFAGFFVTRLTKRLRLPNVTGYILAGILIGPWALRLIPVSVIRHMDFVNDVALAFIAFGVGRYFKLSALKKSGAKVIAITLAESLVAAAAVTLTMIFIFRLPVPFSLLLGAIGCATAPASTIMTIRQYHAKGPFVNIILQVVALDDAVSLIAFSVCTVVVQNLNDSRAMDFGLVLRPLFLNLAALAVGVLGGWLLSRLITEGRSQDHRLVLVVAIILGVSGVCTLFDVSPLLSCMACGTAYCNISGSKKLFKQLNAFAPPVLLLFFVLSGMRLNVPALASAGIIGVGYFIVRIAGKYAGAFLGAAAAKCDAATRNYLGLALIPQAGVSIGLAVLGQRMLPPEMGTLLSTIILSSAVLYEMIGPASAKASMVLAGVISKKPDPSAAEPVVEPNSPTD</sequence>
<evidence type="ECO:0000256" key="1">
    <source>
        <dbReference type="ARBA" id="ARBA00004141"/>
    </source>
</evidence>
<evidence type="ECO:0000313" key="7">
    <source>
        <dbReference type="EMBL" id="RLL09771.1"/>
    </source>
</evidence>